<dbReference type="KEGG" id="mdb:OVN18_08020"/>
<evidence type="ECO:0000256" key="3">
    <source>
        <dbReference type="ARBA" id="ARBA00023163"/>
    </source>
</evidence>
<keyword evidence="3" id="KW-0804">Transcription</keyword>
<dbReference type="Proteomes" id="UP001164706">
    <property type="component" value="Chromosome"/>
</dbReference>
<proteinExistence type="predicted"/>
<dbReference type="Pfam" id="PF00440">
    <property type="entry name" value="TetR_N"/>
    <property type="match status" value="1"/>
</dbReference>
<dbReference type="PANTHER" id="PTHR30055">
    <property type="entry name" value="HTH-TYPE TRANSCRIPTIONAL REGULATOR RUTR"/>
    <property type="match status" value="1"/>
</dbReference>
<organism evidence="7 8">
    <name type="scientific">Microcella daejeonensis</name>
    <dbReference type="NCBI Taxonomy" id="2994971"/>
    <lineage>
        <taxon>Bacteria</taxon>
        <taxon>Bacillati</taxon>
        <taxon>Actinomycetota</taxon>
        <taxon>Actinomycetes</taxon>
        <taxon>Micrococcales</taxon>
        <taxon>Microbacteriaceae</taxon>
        <taxon>Microcella</taxon>
    </lineage>
</organism>
<dbReference type="EMBL" id="CP113089">
    <property type="protein sequence ID" value="WAB80520.1"/>
    <property type="molecule type" value="Genomic_DNA"/>
</dbReference>
<dbReference type="GO" id="GO:0003700">
    <property type="term" value="F:DNA-binding transcription factor activity"/>
    <property type="evidence" value="ECO:0007669"/>
    <property type="project" value="TreeGrafter"/>
</dbReference>
<feature type="domain" description="HTH tetR-type" evidence="6">
    <location>
        <begin position="26"/>
        <end position="86"/>
    </location>
</feature>
<dbReference type="InterPro" id="IPR001647">
    <property type="entry name" value="HTH_TetR"/>
</dbReference>
<dbReference type="PROSITE" id="PS01081">
    <property type="entry name" value="HTH_TETR_1"/>
    <property type="match status" value="1"/>
</dbReference>
<dbReference type="AlphaFoldDB" id="A0A9E8MJ58"/>
<evidence type="ECO:0000313" key="7">
    <source>
        <dbReference type="EMBL" id="WAB80520.1"/>
    </source>
</evidence>
<dbReference type="InterPro" id="IPR009057">
    <property type="entry name" value="Homeodomain-like_sf"/>
</dbReference>
<dbReference type="InterPro" id="IPR023772">
    <property type="entry name" value="DNA-bd_HTH_TetR-type_CS"/>
</dbReference>
<keyword evidence="8" id="KW-1185">Reference proteome</keyword>
<feature type="region of interest" description="Disordered" evidence="5">
    <location>
        <begin position="1"/>
        <end position="21"/>
    </location>
</feature>
<dbReference type="SUPFAM" id="SSF46689">
    <property type="entry name" value="Homeodomain-like"/>
    <property type="match status" value="1"/>
</dbReference>
<sequence length="222" mass="23771">MQEILTPPRSADAGAAAPGLRERNRRETWAALYEAAAALAEQRSPGAVTVDDIAAQAGVSKRTFFNYFATKEDAILGFREPRLSPESVEAFRTSASPIVDRTVALIMAAIHGSTDAPNTGGRRTALVRRHPELRGRLDALASQLESLVAPLVAEQFGVEHVPLDAPAPRSPEQRRATAVFMLAGTVVRFAYKTDLAGMAAGAEHPALVDALDTFRDLLKADS</sequence>
<evidence type="ECO:0000256" key="5">
    <source>
        <dbReference type="SAM" id="MobiDB-lite"/>
    </source>
</evidence>
<accession>A0A9E8MJ58</accession>
<evidence type="ECO:0000259" key="6">
    <source>
        <dbReference type="PROSITE" id="PS50977"/>
    </source>
</evidence>
<evidence type="ECO:0000256" key="4">
    <source>
        <dbReference type="PROSITE-ProRule" id="PRU00335"/>
    </source>
</evidence>
<protein>
    <submittedName>
        <fullName evidence="7">Helix-turn-helix domain containing protein</fullName>
    </submittedName>
</protein>
<evidence type="ECO:0000256" key="1">
    <source>
        <dbReference type="ARBA" id="ARBA00023015"/>
    </source>
</evidence>
<keyword evidence="1" id="KW-0805">Transcription regulation</keyword>
<dbReference type="InterPro" id="IPR050109">
    <property type="entry name" value="HTH-type_TetR-like_transc_reg"/>
</dbReference>
<reference evidence="7" key="1">
    <citation type="submission" date="2022-11" db="EMBL/GenBank/DDBJ databases">
        <title>Description of Microcella daejonensis nov. sp, isolated from riverside soil.</title>
        <authorList>
            <person name="Molina K.M."/>
            <person name="Kim S.B."/>
        </authorList>
    </citation>
    <scope>NUCLEOTIDE SEQUENCE</scope>
    <source>
        <strain evidence="7">MMS21-STM12</strain>
    </source>
</reference>
<keyword evidence="2 4" id="KW-0238">DNA-binding</keyword>
<dbReference type="PROSITE" id="PS50977">
    <property type="entry name" value="HTH_TETR_2"/>
    <property type="match status" value="1"/>
</dbReference>
<dbReference type="RefSeq" id="WP_267780189.1">
    <property type="nucleotide sequence ID" value="NZ_CP113089.1"/>
</dbReference>
<dbReference type="PANTHER" id="PTHR30055:SF238">
    <property type="entry name" value="MYCOFACTOCIN BIOSYNTHESIS TRANSCRIPTIONAL REGULATOR MFTR-RELATED"/>
    <property type="match status" value="1"/>
</dbReference>
<dbReference type="Gene3D" id="1.10.357.10">
    <property type="entry name" value="Tetracycline Repressor, domain 2"/>
    <property type="match status" value="1"/>
</dbReference>
<evidence type="ECO:0000256" key="2">
    <source>
        <dbReference type="ARBA" id="ARBA00023125"/>
    </source>
</evidence>
<evidence type="ECO:0000313" key="8">
    <source>
        <dbReference type="Proteomes" id="UP001164706"/>
    </source>
</evidence>
<name>A0A9E8MJ58_9MICO</name>
<gene>
    <name evidence="7" type="ORF">OVN18_08020</name>
</gene>
<dbReference type="GO" id="GO:0000976">
    <property type="term" value="F:transcription cis-regulatory region binding"/>
    <property type="evidence" value="ECO:0007669"/>
    <property type="project" value="TreeGrafter"/>
</dbReference>
<feature type="DNA-binding region" description="H-T-H motif" evidence="4">
    <location>
        <begin position="49"/>
        <end position="68"/>
    </location>
</feature>